<evidence type="ECO:0000313" key="1">
    <source>
        <dbReference type="EMBL" id="MCW1147024.1"/>
    </source>
</evidence>
<name>A0ABT3EF17_9FLAO</name>
<keyword evidence="2" id="KW-1185">Reference proteome</keyword>
<reference evidence="1" key="1">
    <citation type="submission" date="2022-10" db="EMBL/GenBank/DDBJ databases">
        <title>Flavobacterium sp. nov., a bacterium isolated from lake sediment.</title>
        <authorList>
            <person name="Qu J.-H."/>
        </authorList>
    </citation>
    <scope>NUCLEOTIDE SEQUENCE</scope>
    <source>
        <strain evidence="1">TH16-21</strain>
    </source>
</reference>
<comment type="caution">
    <text evidence="1">The sequence shown here is derived from an EMBL/GenBank/DDBJ whole genome shotgun (WGS) entry which is preliminary data.</text>
</comment>
<accession>A0ABT3EF17</accession>
<dbReference type="RefSeq" id="WP_264367936.1">
    <property type="nucleotide sequence ID" value="NZ_JAPCIO010000001.1"/>
</dbReference>
<proteinExistence type="predicted"/>
<sequence>MKKIMFSVIILFFISLSSFTIIEEVVKTCRYRIYDANTGQTLGYVEVIVLADNFNCGSPNALSAALEVWQTQNP</sequence>
<evidence type="ECO:0000313" key="2">
    <source>
        <dbReference type="Proteomes" id="UP001165677"/>
    </source>
</evidence>
<gene>
    <name evidence="1" type="ORF">OJ995_02150</name>
</gene>
<protein>
    <submittedName>
        <fullName evidence="1">Uncharacterized protein</fullName>
    </submittedName>
</protein>
<dbReference type="Proteomes" id="UP001165677">
    <property type="component" value="Unassembled WGS sequence"/>
</dbReference>
<organism evidence="1 2">
    <name type="scientific">Flavobacterium lacisediminis</name>
    <dbReference type="NCBI Taxonomy" id="2989705"/>
    <lineage>
        <taxon>Bacteria</taxon>
        <taxon>Pseudomonadati</taxon>
        <taxon>Bacteroidota</taxon>
        <taxon>Flavobacteriia</taxon>
        <taxon>Flavobacteriales</taxon>
        <taxon>Flavobacteriaceae</taxon>
        <taxon>Flavobacterium</taxon>
    </lineage>
</organism>
<dbReference type="EMBL" id="JAPCIO010000001">
    <property type="protein sequence ID" value="MCW1147024.1"/>
    <property type="molecule type" value="Genomic_DNA"/>
</dbReference>